<dbReference type="GO" id="GO:0004930">
    <property type="term" value="F:G protein-coupled receptor activity"/>
    <property type="evidence" value="ECO:0007669"/>
    <property type="project" value="TreeGrafter"/>
</dbReference>
<feature type="transmembrane region" description="Helical" evidence="6">
    <location>
        <begin position="371"/>
        <end position="391"/>
    </location>
</feature>
<protein>
    <submittedName>
        <fullName evidence="8">G-protein coupled receptor</fullName>
    </submittedName>
</protein>
<dbReference type="GO" id="GO:0007189">
    <property type="term" value="P:adenylate cyclase-activating G protein-coupled receptor signaling pathway"/>
    <property type="evidence" value="ECO:0007669"/>
    <property type="project" value="TreeGrafter"/>
</dbReference>
<feature type="domain" description="G-protein coupled receptors family 2 profile 2" evidence="7">
    <location>
        <begin position="13"/>
        <end position="198"/>
    </location>
</feature>
<keyword evidence="2 6" id="KW-0812">Transmembrane</keyword>
<dbReference type="GO" id="GO:0007166">
    <property type="term" value="P:cell surface receptor signaling pathway"/>
    <property type="evidence" value="ECO:0007669"/>
    <property type="project" value="InterPro"/>
</dbReference>
<sequence>MAGGLSEGQLRAIVIIERVCSSISMAGCIFTISTFCFSKYFSKSINRLVFYASFGNLITNIGTMISRSYIDSPNSAGCQAQAFLIQTFMPADVYWTLAMAVNVYLTFYHKYDARALRRIEPIYLLCCYGLPFIPAFVFFFIKDRGGTRVYGPATSWCWISSEWDVLRVAAFYAIVWVCIVTTMAIYIGAGRTIYKVRKQVYVFQSSDLDPISIDEVTTSHQSTDATLTMDSMSGMEPAKFGQNISSPPSYGGGSSSETATATATRPQSVHLATDLSNRSNQSNGSQSTYYYASSPPHRGSNPPRTGGHNNVASRAFRSIRRRNHERDNAAWSYTKCALLFFTAMLVTWIPSSANRLYSLTHHREVSVPLEFMSVLVLPLQGFWNCLVYITISWTACKNLFHDMWLAVRSAAISRMDRIRGRKSSSDNQAESPEHSV</sequence>
<feature type="transmembrane region" description="Helical" evidence="6">
    <location>
        <begin position="122"/>
        <end position="141"/>
    </location>
</feature>
<dbReference type="AlphaFoldDB" id="A0A2P4ZIT6"/>
<proteinExistence type="predicted"/>
<keyword evidence="3 6" id="KW-1133">Transmembrane helix</keyword>
<evidence type="ECO:0000256" key="4">
    <source>
        <dbReference type="ARBA" id="ARBA00023136"/>
    </source>
</evidence>
<dbReference type="PROSITE" id="PS50261">
    <property type="entry name" value="G_PROTEIN_RECEP_F2_4"/>
    <property type="match status" value="1"/>
</dbReference>
<feature type="region of interest" description="Disordered" evidence="5">
    <location>
        <begin position="237"/>
        <end position="310"/>
    </location>
</feature>
<dbReference type="InterPro" id="IPR017981">
    <property type="entry name" value="GPCR_2-like_7TM"/>
</dbReference>
<evidence type="ECO:0000256" key="1">
    <source>
        <dbReference type="ARBA" id="ARBA00004141"/>
    </source>
</evidence>
<name>A0A2P4ZIT6_9HYPO</name>
<dbReference type="GeneID" id="29984440"/>
<organism evidence="8 9">
    <name type="scientific">Trichoderma gamsii</name>
    <dbReference type="NCBI Taxonomy" id="398673"/>
    <lineage>
        <taxon>Eukaryota</taxon>
        <taxon>Fungi</taxon>
        <taxon>Dikarya</taxon>
        <taxon>Ascomycota</taxon>
        <taxon>Pezizomycotina</taxon>
        <taxon>Sordariomycetes</taxon>
        <taxon>Hypocreomycetidae</taxon>
        <taxon>Hypocreales</taxon>
        <taxon>Hypocreaceae</taxon>
        <taxon>Trichoderma</taxon>
    </lineage>
</organism>
<dbReference type="SUPFAM" id="SSF81321">
    <property type="entry name" value="Family A G protein-coupled receptor-like"/>
    <property type="match status" value="1"/>
</dbReference>
<dbReference type="GO" id="GO:0005886">
    <property type="term" value="C:plasma membrane"/>
    <property type="evidence" value="ECO:0007669"/>
    <property type="project" value="TreeGrafter"/>
</dbReference>
<evidence type="ECO:0000256" key="6">
    <source>
        <dbReference type="SAM" id="Phobius"/>
    </source>
</evidence>
<feature type="transmembrane region" description="Helical" evidence="6">
    <location>
        <begin position="330"/>
        <end position="351"/>
    </location>
</feature>
<evidence type="ECO:0000256" key="3">
    <source>
        <dbReference type="ARBA" id="ARBA00022989"/>
    </source>
</evidence>
<keyword evidence="8" id="KW-0675">Receptor</keyword>
<keyword evidence="9" id="KW-1185">Reference proteome</keyword>
<feature type="transmembrane region" description="Helical" evidence="6">
    <location>
        <begin position="93"/>
        <end position="110"/>
    </location>
</feature>
<evidence type="ECO:0000313" key="9">
    <source>
        <dbReference type="Proteomes" id="UP000054821"/>
    </source>
</evidence>
<reference evidence="8 9" key="1">
    <citation type="journal article" date="2016" name="Genome Announc.">
        <title>Draft Whole-Genome Sequence of Trichoderma gamsii T6085, a Promising Biocontrol Agent of Fusarium Head Blight on Wheat.</title>
        <authorList>
            <person name="Baroncelli R."/>
            <person name="Zapparata A."/>
            <person name="Piaggeschi G."/>
            <person name="Sarrocco S."/>
            <person name="Vannacci G."/>
        </authorList>
    </citation>
    <scope>NUCLEOTIDE SEQUENCE [LARGE SCALE GENOMIC DNA]</scope>
    <source>
        <strain evidence="8 9">T6085</strain>
    </source>
</reference>
<dbReference type="STRING" id="398673.A0A2P4ZIT6"/>
<evidence type="ECO:0000256" key="2">
    <source>
        <dbReference type="ARBA" id="ARBA00022692"/>
    </source>
</evidence>
<feature type="transmembrane region" description="Helical" evidence="6">
    <location>
        <begin position="12"/>
        <end position="36"/>
    </location>
</feature>
<feature type="transmembrane region" description="Helical" evidence="6">
    <location>
        <begin position="169"/>
        <end position="189"/>
    </location>
</feature>
<comment type="subcellular location">
    <subcellularLocation>
        <location evidence="1">Membrane</location>
        <topology evidence="1">Multi-pass membrane protein</topology>
    </subcellularLocation>
</comment>
<evidence type="ECO:0000313" key="8">
    <source>
        <dbReference type="EMBL" id="PON24198.1"/>
    </source>
</evidence>
<keyword evidence="4 6" id="KW-0472">Membrane</keyword>
<dbReference type="PANTHER" id="PTHR23112:SF22">
    <property type="entry name" value="G-PROTEIN COUPLED RECEPTOR"/>
    <property type="match status" value="1"/>
</dbReference>
<feature type="compositionally biased region" description="Low complexity" evidence="5">
    <location>
        <begin position="276"/>
        <end position="287"/>
    </location>
</feature>
<evidence type="ECO:0000256" key="5">
    <source>
        <dbReference type="SAM" id="MobiDB-lite"/>
    </source>
</evidence>
<comment type="caution">
    <text evidence="8">The sequence shown here is derived from an EMBL/GenBank/DDBJ whole genome shotgun (WGS) entry which is preliminary data.</text>
</comment>
<dbReference type="Pfam" id="PF05462">
    <property type="entry name" value="Dicty_CAR"/>
    <property type="match status" value="1"/>
</dbReference>
<accession>A0A2P4ZIT6</accession>
<evidence type="ECO:0000259" key="7">
    <source>
        <dbReference type="PROSITE" id="PS50261"/>
    </source>
</evidence>
<dbReference type="PANTHER" id="PTHR23112">
    <property type="entry name" value="G PROTEIN-COUPLED RECEPTOR 157-RELATED"/>
    <property type="match status" value="1"/>
</dbReference>
<feature type="compositionally biased region" description="Low complexity" evidence="5">
    <location>
        <begin position="245"/>
        <end position="264"/>
    </location>
</feature>
<dbReference type="RefSeq" id="XP_024405281.1">
    <property type="nucleotide sequence ID" value="XM_024549972.1"/>
</dbReference>
<gene>
    <name evidence="8" type="ORF">TGAM01_v206886</name>
</gene>
<feature type="transmembrane region" description="Helical" evidence="6">
    <location>
        <begin position="48"/>
        <end position="65"/>
    </location>
</feature>
<dbReference type="Proteomes" id="UP000054821">
    <property type="component" value="Unassembled WGS sequence"/>
</dbReference>
<dbReference type="Gene3D" id="1.20.1070.10">
    <property type="entry name" value="Rhodopsin 7-helix transmembrane proteins"/>
    <property type="match status" value="1"/>
</dbReference>
<dbReference type="EMBL" id="JPDN02000024">
    <property type="protein sequence ID" value="PON24198.1"/>
    <property type="molecule type" value="Genomic_DNA"/>
</dbReference>